<dbReference type="GO" id="GO:0006310">
    <property type="term" value="P:DNA recombination"/>
    <property type="evidence" value="ECO:0007669"/>
    <property type="project" value="UniProtKB-KW"/>
</dbReference>
<dbReference type="EMBL" id="LVYV01000053">
    <property type="protein sequence ID" value="KZD21161.1"/>
    <property type="molecule type" value="Genomic_DNA"/>
</dbReference>
<proteinExistence type="predicted"/>
<dbReference type="GO" id="GO:0003677">
    <property type="term" value="F:DNA binding"/>
    <property type="evidence" value="ECO:0007669"/>
    <property type="project" value="InterPro"/>
</dbReference>
<dbReference type="GO" id="GO:0015074">
    <property type="term" value="P:DNA integration"/>
    <property type="evidence" value="ECO:0007669"/>
    <property type="project" value="InterPro"/>
</dbReference>
<dbReference type="InterPro" id="IPR013762">
    <property type="entry name" value="Integrase-like_cat_sf"/>
</dbReference>
<keyword evidence="3" id="KW-1185">Reference proteome</keyword>
<dbReference type="STRING" id="943830.A4A58_15400"/>
<organism evidence="2 3">
    <name type="scientific">Tardiphaga robiniae</name>
    <dbReference type="NCBI Taxonomy" id="943830"/>
    <lineage>
        <taxon>Bacteria</taxon>
        <taxon>Pseudomonadati</taxon>
        <taxon>Pseudomonadota</taxon>
        <taxon>Alphaproteobacteria</taxon>
        <taxon>Hyphomicrobiales</taxon>
        <taxon>Nitrobacteraceae</taxon>
        <taxon>Tardiphaga</taxon>
    </lineage>
</organism>
<protein>
    <submittedName>
        <fullName evidence="2">Uncharacterized protein</fullName>
    </submittedName>
</protein>
<evidence type="ECO:0000313" key="2">
    <source>
        <dbReference type="EMBL" id="KZD21161.1"/>
    </source>
</evidence>
<comment type="caution">
    <text evidence="2">The sequence shown here is derived from an EMBL/GenBank/DDBJ whole genome shotgun (WGS) entry which is preliminary data.</text>
</comment>
<gene>
    <name evidence="2" type="ORF">A4A58_15400</name>
</gene>
<dbReference type="SUPFAM" id="SSF56349">
    <property type="entry name" value="DNA breaking-rejoining enzymes"/>
    <property type="match status" value="1"/>
</dbReference>
<dbReference type="Gene3D" id="1.10.443.10">
    <property type="entry name" value="Intergrase catalytic core"/>
    <property type="match status" value="1"/>
</dbReference>
<evidence type="ECO:0000256" key="1">
    <source>
        <dbReference type="ARBA" id="ARBA00023172"/>
    </source>
</evidence>
<dbReference type="InterPro" id="IPR011010">
    <property type="entry name" value="DNA_brk_join_enz"/>
</dbReference>
<dbReference type="OrthoDB" id="7216962at2"/>
<reference evidence="2 3" key="1">
    <citation type="submission" date="2016-03" db="EMBL/GenBank/DDBJ databases">
        <title>Microsymbionts genomes from the relict species Vavilovia formosa (Stev.) Fed.</title>
        <authorList>
            <person name="Kopat V."/>
            <person name="Chirak E."/>
            <person name="Kimeklis A."/>
            <person name="Andronov E."/>
        </authorList>
    </citation>
    <scope>NUCLEOTIDE SEQUENCE [LARGE SCALE GENOMIC DNA]</scope>
    <source>
        <strain evidence="2 3">Vaf07</strain>
    </source>
</reference>
<dbReference type="AlphaFoldDB" id="A0A161QYN5"/>
<sequence length="356" mass="39746">MPIKLIPPRAGKTPYFAGRGIHFGRYVDRSTKAREKRVALQVIRKWEREIERGEFSTPGEATFASAVVAYLKTGGDPRPTGPLIEYFIKSDGKSTPLREINQTVIDTCALALFPDHTAATRNREVYTPISAILKSAGPDFDFKIRRPKGSRGKVVTGWLWPEQAFRIFDAAATLDAEFGIFLHYLCYTGCRISEALRLTCNELRVSEAFAFHRITKNEDPRAVFLPPVLVASLANHPRGLERGTQRVFRFHQGGSLRYMLQAACMIACGLPQPKRVRKGKTPPKPAYELDFVNFHTFCHTYGTWMRRYAGLDIKGLVGTGRWKSEQSASRYAHVVPSEDAVKAAVLPTAKGSKASA</sequence>
<evidence type="ECO:0000313" key="3">
    <source>
        <dbReference type="Proteomes" id="UP000076574"/>
    </source>
</evidence>
<dbReference type="Proteomes" id="UP000076574">
    <property type="component" value="Unassembled WGS sequence"/>
</dbReference>
<name>A0A161QYN5_9BRAD</name>
<keyword evidence="1" id="KW-0233">DNA recombination</keyword>
<dbReference type="RefSeq" id="WP_068737184.1">
    <property type="nucleotide sequence ID" value="NZ_LVYV01000053.1"/>
</dbReference>
<accession>A0A161QYN5</accession>